<dbReference type="InterPro" id="IPR051980">
    <property type="entry name" value="WD_repeat_MORG1"/>
</dbReference>
<keyword evidence="4" id="KW-0677">Repeat</keyword>
<dbReference type="InterPro" id="IPR036322">
    <property type="entry name" value="WD40_repeat_dom_sf"/>
</dbReference>
<proteinExistence type="inferred from homology"/>
<dbReference type="Pfam" id="PF00400">
    <property type="entry name" value="WD40"/>
    <property type="match status" value="4"/>
</dbReference>
<dbReference type="GO" id="GO:0071013">
    <property type="term" value="C:catalytic step 2 spliceosome"/>
    <property type="evidence" value="ECO:0007669"/>
    <property type="project" value="TreeGrafter"/>
</dbReference>
<evidence type="ECO:0000313" key="9">
    <source>
        <dbReference type="Proteomes" id="UP000887574"/>
    </source>
</evidence>
<name>A0A915EJN0_9BILA</name>
<evidence type="ECO:0000256" key="1">
    <source>
        <dbReference type="ARBA" id="ARBA00004496"/>
    </source>
</evidence>
<evidence type="ECO:0000256" key="5">
    <source>
        <dbReference type="ARBA" id="ARBA00038145"/>
    </source>
</evidence>
<keyword evidence="3 8" id="KW-0853">WD repeat</keyword>
<feature type="repeat" description="WD" evidence="8">
    <location>
        <begin position="98"/>
        <end position="133"/>
    </location>
</feature>
<keyword evidence="9" id="KW-1185">Reference proteome</keyword>
<dbReference type="SUPFAM" id="SSF50978">
    <property type="entry name" value="WD40 repeat-like"/>
    <property type="match status" value="1"/>
</dbReference>
<protein>
    <recommendedName>
        <fullName evidence="6">WD repeat domain-containing protein 83</fullName>
    </recommendedName>
    <alternativeName>
        <fullName evidence="7">Mitogen-activated protein kinase organizer 1</fullName>
    </alternativeName>
</protein>
<evidence type="ECO:0000256" key="3">
    <source>
        <dbReference type="ARBA" id="ARBA00022574"/>
    </source>
</evidence>
<organism evidence="9 10">
    <name type="scientific">Ditylenchus dipsaci</name>
    <dbReference type="NCBI Taxonomy" id="166011"/>
    <lineage>
        <taxon>Eukaryota</taxon>
        <taxon>Metazoa</taxon>
        <taxon>Ecdysozoa</taxon>
        <taxon>Nematoda</taxon>
        <taxon>Chromadorea</taxon>
        <taxon>Rhabditida</taxon>
        <taxon>Tylenchina</taxon>
        <taxon>Tylenchomorpha</taxon>
        <taxon>Sphaerularioidea</taxon>
        <taxon>Anguinidae</taxon>
        <taxon>Anguininae</taxon>
        <taxon>Ditylenchus</taxon>
    </lineage>
</organism>
<evidence type="ECO:0000256" key="8">
    <source>
        <dbReference type="PROSITE-ProRule" id="PRU00221"/>
    </source>
</evidence>
<keyword evidence="2" id="KW-0963">Cytoplasm</keyword>
<feature type="repeat" description="WD" evidence="8">
    <location>
        <begin position="242"/>
        <end position="264"/>
    </location>
</feature>
<dbReference type="WBParaSite" id="jg6668">
    <property type="protein sequence ID" value="jg6668"/>
    <property type="gene ID" value="jg6668"/>
</dbReference>
<dbReference type="PANTHER" id="PTHR22842:SF3">
    <property type="entry name" value="WD REPEAT DOMAIN-CONTAINING PROTEIN 83"/>
    <property type="match status" value="1"/>
</dbReference>
<evidence type="ECO:0000256" key="7">
    <source>
        <dbReference type="ARBA" id="ARBA00042222"/>
    </source>
</evidence>
<evidence type="ECO:0000256" key="2">
    <source>
        <dbReference type="ARBA" id="ARBA00022490"/>
    </source>
</evidence>
<dbReference type="GO" id="GO:0000398">
    <property type="term" value="P:mRNA splicing, via spliceosome"/>
    <property type="evidence" value="ECO:0007669"/>
    <property type="project" value="TreeGrafter"/>
</dbReference>
<dbReference type="GO" id="GO:0005737">
    <property type="term" value="C:cytoplasm"/>
    <property type="evidence" value="ECO:0007669"/>
    <property type="project" value="UniProtKB-SubCell"/>
</dbReference>
<dbReference type="CDD" id="cd00200">
    <property type="entry name" value="WD40"/>
    <property type="match status" value="1"/>
</dbReference>
<dbReference type="InterPro" id="IPR001680">
    <property type="entry name" value="WD40_rpt"/>
</dbReference>
<dbReference type="InterPro" id="IPR015943">
    <property type="entry name" value="WD40/YVTN_repeat-like_dom_sf"/>
</dbReference>
<feature type="repeat" description="WD" evidence="8">
    <location>
        <begin position="14"/>
        <end position="46"/>
    </location>
</feature>
<evidence type="ECO:0000313" key="10">
    <source>
        <dbReference type="WBParaSite" id="jg6668"/>
    </source>
</evidence>
<evidence type="ECO:0000256" key="4">
    <source>
        <dbReference type="ARBA" id="ARBA00022737"/>
    </source>
</evidence>
<reference evidence="10" key="1">
    <citation type="submission" date="2022-11" db="UniProtKB">
        <authorList>
            <consortium name="WormBaseParasite"/>
        </authorList>
    </citation>
    <scope>IDENTIFICATION</scope>
</reference>
<dbReference type="PANTHER" id="PTHR22842">
    <property type="entry name" value="WD40 REPEAT PROTEIN"/>
    <property type="match status" value="1"/>
</dbReference>
<sequence length="302" mass="33017">MKATNLPTNLLRSFNCEQSAVRSVRFNVDGNYCITGGSDKSVKLWNPFRPVMLKSYAGCGGEVLDAQGSSDNSMILAGGRDKAPTIFDVETGKMLKRWKDHGGAINAVAFNEDSSVALSASQDGTVNCYDVRSRGPPIQKLDEATDSVLCIDVNAFEIVTGSADGSLRLYDIREGRLFVDFMGDSVTDVHLTADNQCILTSTMKHPIRLIEKVNGQLLADYSGHKNTEFQIEAEMLSSNNELVSGSEEGLVYIWDLVSTKIIAKLPHPGTKYVHSVTTHPSNQSLLSVAGENLYVWQCEEEL</sequence>
<comment type="similarity">
    <text evidence="5">Belongs to the WD repeat MORG1 family.</text>
</comment>
<dbReference type="Gene3D" id="2.130.10.10">
    <property type="entry name" value="YVTN repeat-like/Quinoprotein amine dehydrogenase"/>
    <property type="match status" value="1"/>
</dbReference>
<comment type="subcellular location">
    <subcellularLocation>
        <location evidence="1">Cytoplasm</location>
    </subcellularLocation>
</comment>
<dbReference type="PROSITE" id="PS50294">
    <property type="entry name" value="WD_REPEATS_REGION"/>
    <property type="match status" value="2"/>
</dbReference>
<dbReference type="PRINTS" id="PR00320">
    <property type="entry name" value="GPROTEINBRPT"/>
</dbReference>
<dbReference type="Proteomes" id="UP000887574">
    <property type="component" value="Unplaced"/>
</dbReference>
<evidence type="ECO:0000256" key="6">
    <source>
        <dbReference type="ARBA" id="ARBA00040453"/>
    </source>
</evidence>
<accession>A0A915EJN0</accession>
<dbReference type="AlphaFoldDB" id="A0A915EJN0"/>
<dbReference type="InterPro" id="IPR020472">
    <property type="entry name" value="WD40_PAC1"/>
</dbReference>
<dbReference type="SMART" id="SM00320">
    <property type="entry name" value="WD40"/>
    <property type="match status" value="6"/>
</dbReference>
<dbReference type="PROSITE" id="PS50082">
    <property type="entry name" value="WD_REPEATS_2"/>
    <property type="match status" value="3"/>
</dbReference>